<dbReference type="EMBL" id="JAVIIW010000062">
    <property type="protein sequence ID" value="MDX8482947.1"/>
    <property type="molecule type" value="Genomic_DNA"/>
</dbReference>
<dbReference type="InterPro" id="IPR007739">
    <property type="entry name" value="RgpF"/>
</dbReference>
<keyword evidence="3" id="KW-1185">Reference proteome</keyword>
<dbReference type="Pfam" id="PF05045">
    <property type="entry name" value="RgpF"/>
    <property type="match status" value="1"/>
</dbReference>
<gene>
    <name evidence="2" type="ORF">RFN28_31485</name>
</gene>
<dbReference type="SUPFAM" id="SSF81901">
    <property type="entry name" value="HCP-like"/>
    <property type="match status" value="3"/>
</dbReference>
<dbReference type="InterPro" id="IPR050767">
    <property type="entry name" value="Sel1_AlgK"/>
</dbReference>
<protein>
    <submittedName>
        <fullName evidence="2">Rhamnan synthesis F family protein</fullName>
    </submittedName>
</protein>
<proteinExistence type="predicted"/>
<reference evidence="2 3" key="1">
    <citation type="submission" date="2023-08" db="EMBL/GenBank/DDBJ databases">
        <title>Implementing the SeqCode for naming new Mesorhizobium species isolated from Vachellia karroo root nodules.</title>
        <authorList>
            <person name="Van Lill M."/>
        </authorList>
    </citation>
    <scope>NUCLEOTIDE SEQUENCE [LARGE SCALE GENOMIC DNA]</scope>
    <source>
        <strain evidence="2 3">VK24D</strain>
    </source>
</reference>
<dbReference type="RefSeq" id="WP_320291052.1">
    <property type="nucleotide sequence ID" value="NZ_JAVIIW010000062.1"/>
</dbReference>
<feature type="region of interest" description="Disordered" evidence="1">
    <location>
        <begin position="639"/>
        <end position="664"/>
    </location>
</feature>
<evidence type="ECO:0000313" key="3">
    <source>
        <dbReference type="Proteomes" id="UP001287059"/>
    </source>
</evidence>
<dbReference type="SMART" id="SM00671">
    <property type="entry name" value="SEL1"/>
    <property type="match status" value="15"/>
</dbReference>
<accession>A0ABU4YAN9</accession>
<organism evidence="2 3">
    <name type="scientific">Mesorhizobium album</name>
    <dbReference type="NCBI Taxonomy" id="3072314"/>
    <lineage>
        <taxon>Bacteria</taxon>
        <taxon>Pseudomonadati</taxon>
        <taxon>Pseudomonadota</taxon>
        <taxon>Alphaproteobacteria</taxon>
        <taxon>Hyphomicrobiales</taxon>
        <taxon>Phyllobacteriaceae</taxon>
        <taxon>Mesorhizobium</taxon>
    </lineage>
</organism>
<dbReference type="Proteomes" id="UP001287059">
    <property type="component" value="Unassembled WGS sequence"/>
</dbReference>
<evidence type="ECO:0000256" key="1">
    <source>
        <dbReference type="SAM" id="MobiDB-lite"/>
    </source>
</evidence>
<dbReference type="PANTHER" id="PTHR11102">
    <property type="entry name" value="SEL-1-LIKE PROTEIN"/>
    <property type="match status" value="1"/>
</dbReference>
<dbReference type="InterPro" id="IPR011990">
    <property type="entry name" value="TPR-like_helical_dom_sf"/>
</dbReference>
<evidence type="ECO:0000313" key="2">
    <source>
        <dbReference type="EMBL" id="MDX8482947.1"/>
    </source>
</evidence>
<dbReference type="Pfam" id="PF08238">
    <property type="entry name" value="Sel1"/>
    <property type="match status" value="16"/>
</dbReference>
<name>A0ABU4YAN9_9HYPH</name>
<dbReference type="Gene3D" id="1.25.40.10">
    <property type="entry name" value="Tetratricopeptide repeat domain"/>
    <property type="match status" value="4"/>
</dbReference>
<comment type="caution">
    <text evidence="2">The sequence shown here is derived from an EMBL/GenBank/DDBJ whole genome shotgun (WGS) entry which is preliminary data.</text>
</comment>
<sequence length="1043" mass="113520">MISRSFRQRRAAKAFRRGNAEYGKGMPLKALQAWTIASDLGHAESHYRIGVLYSRGEGVTRNAPEAVAWYRRAAEAGYVDAQFELGLIYLNGIRTSPASAGQESQCSNELLEVLFPQGISVDQDLNQALHWLRAAASGGKAEAYAVLGDMLCAGLGCAANHAEARRYYEAAAQHGVAAGEAGLGDLHYNGLGVPVDLAAAAGWYREAAEKGDPRAQVALALMSLKGSGRPVDREEAGRLFVLAAEQGDPRGLHHAALLCMTGDGLPENLSKAETYLRKAAGRDHLPSVIALGEFYARGRGAAPDLQEAAAWYQRAAELGDASAQFILGGLYATGTGFVQNLREAARWFLRAAEQGHASAAHNIAVLYAKGAPFGRDIAKAVEWYEVAARAGLAAAQLHLGRLHAAGDGVPRDWKAAAEWLGKAAASGDPEAKTALAMLHLHGGEAVHDPIRAESLLREAAGAYDTGAALQLGHLLRGNGRIADAMEWYRRAGEAGDVEAQFALGAVYIEGRGCERDIHAAIYWFEKAANVGHAPSQFQLGVLFSAGQGIKLDHSRALYWYERAAKLGHWLAQYNFGVMLSKGQGCTADREKALSWFRLAAEQGLAEAQFVLKDAYLGIDSGPNNGQAVCRWSREAHQAGKSRAPDLQSRAQTEESTPGPARPFPFEVTRTGAHHLADLRKVEHFVDLDRIGLLARRGGLAVFAIHCEGANLQTFHLETIEALRSRGYAICVVNSFSENDALLTPHLKDKVHTFISRGDYGRDFGSWVSALVTLDGLVQSADHVLLINDSIIGPVRSLDTLFQRFKASTGDIFGLSDSYQHHYHLQSSVLFIRRSAFSTPAFHRFFQEYSYPNDKTNVILLGEVALSAYALDAGLTLDVMCPYESVAERWLGQYESDLELVQSMPEFRHGFPQVIDGVQTLSYGYAQHTKIWYFNTAGDIRAQVARNAQHSFWNTLINDFDYPFLKRELVTKNPEGVANLFLLGSVIDPTFKEPLAVQMREALRSFPGKGPLVMLNDMRPLPGQPRAGTLLRPANLQLVDGGSQ</sequence>
<dbReference type="PANTHER" id="PTHR11102:SF160">
    <property type="entry name" value="ERAD-ASSOCIATED E3 UBIQUITIN-PROTEIN LIGASE COMPONENT HRD3"/>
    <property type="match status" value="1"/>
</dbReference>
<dbReference type="InterPro" id="IPR006597">
    <property type="entry name" value="Sel1-like"/>
</dbReference>